<keyword evidence="1" id="KW-0812">Transmembrane</keyword>
<name>X1CKS4_9ZZZZ</name>
<dbReference type="Gene3D" id="3.10.560.10">
    <property type="entry name" value="Outer membrane lipoprotein wza domain like"/>
    <property type="match status" value="1"/>
</dbReference>
<accession>X1CKS4</accession>
<organism evidence="2">
    <name type="scientific">marine sediment metagenome</name>
    <dbReference type="NCBI Taxonomy" id="412755"/>
    <lineage>
        <taxon>unclassified sequences</taxon>
        <taxon>metagenomes</taxon>
        <taxon>ecological metagenomes</taxon>
    </lineage>
</organism>
<keyword evidence="1" id="KW-0472">Membrane</keyword>
<evidence type="ECO:0000313" key="2">
    <source>
        <dbReference type="EMBL" id="GAG84816.1"/>
    </source>
</evidence>
<reference evidence="2" key="1">
    <citation type="journal article" date="2014" name="Front. Microbiol.">
        <title>High frequency of phylogenetically diverse reductive dehalogenase-homologous genes in deep subseafloor sedimentary metagenomes.</title>
        <authorList>
            <person name="Kawai M."/>
            <person name="Futagami T."/>
            <person name="Toyoda A."/>
            <person name="Takaki Y."/>
            <person name="Nishi S."/>
            <person name="Hori S."/>
            <person name="Arai W."/>
            <person name="Tsubouchi T."/>
            <person name="Morono Y."/>
            <person name="Uchiyama I."/>
            <person name="Ito T."/>
            <person name="Fujiyama A."/>
            <person name="Inagaki F."/>
            <person name="Takami H."/>
        </authorList>
    </citation>
    <scope>NUCLEOTIDE SEQUENCE</scope>
    <source>
        <strain evidence="2">Expedition CK06-06</strain>
    </source>
</reference>
<dbReference type="EMBL" id="BART01019329">
    <property type="protein sequence ID" value="GAG84816.1"/>
    <property type="molecule type" value="Genomic_DNA"/>
</dbReference>
<evidence type="ECO:0000256" key="1">
    <source>
        <dbReference type="SAM" id="Phobius"/>
    </source>
</evidence>
<protein>
    <recommendedName>
        <fullName evidence="3">Soluble ligand binding domain-containing protein</fullName>
    </recommendedName>
</protein>
<evidence type="ECO:0008006" key="3">
    <source>
        <dbReference type="Google" id="ProtNLM"/>
    </source>
</evidence>
<feature type="non-terminal residue" evidence="2">
    <location>
        <position position="1"/>
    </location>
</feature>
<proteinExistence type="predicted"/>
<keyword evidence="1" id="KW-1133">Transmembrane helix</keyword>
<feature type="transmembrane region" description="Helical" evidence="1">
    <location>
        <begin position="117"/>
        <end position="137"/>
    </location>
</feature>
<dbReference type="AlphaFoldDB" id="X1CKS4"/>
<sequence length="145" mass="16858">DLLYARQDYPRSGERYVTDQYGVIRMWVNVWGHVQKPGSYLVYDGIDIATVLSITGGPKQGANLKKLLVFRDELDSLGQKNYRINMKRFLKTGDRSEFIKVLPNDTYYIPQTLGNYLLTQMGIVNTLMSVINLYYLAQIRREQIR</sequence>
<gene>
    <name evidence="2" type="ORF">S01H4_36210</name>
</gene>
<comment type="caution">
    <text evidence="2">The sequence shown here is derived from an EMBL/GenBank/DDBJ whole genome shotgun (WGS) entry which is preliminary data.</text>
</comment>